<gene>
    <name evidence="1" type="ORF">HK105_205591</name>
</gene>
<sequence length="212" mass="22328">MGKAARLGTVDKRGAGAGGAGNEAAARMLRIFEAFCARVIEQTQAHPSLVFAALLYVRRLGERNPLLDRRSGPAERCAACAAAAGGSCGSSIAAAGVRITDLHLRLFALAMMAAAKMYEDRWSAVEGAFKWARLLCIDSDEELAVLERGFLAGIDYDLVVRGDELRTFLGDARALLAEGGAGGAGGGAAACMARRERQRVLGETVDAALAWW</sequence>
<organism evidence="1 2">
    <name type="scientific">Polyrhizophydium stewartii</name>
    <dbReference type="NCBI Taxonomy" id="2732419"/>
    <lineage>
        <taxon>Eukaryota</taxon>
        <taxon>Fungi</taxon>
        <taxon>Fungi incertae sedis</taxon>
        <taxon>Chytridiomycota</taxon>
        <taxon>Chytridiomycota incertae sedis</taxon>
        <taxon>Chytridiomycetes</taxon>
        <taxon>Rhizophydiales</taxon>
        <taxon>Rhizophydiales incertae sedis</taxon>
        <taxon>Polyrhizophydium</taxon>
    </lineage>
</organism>
<proteinExistence type="predicted"/>
<accession>A0ABR4N5U7</accession>
<evidence type="ECO:0000313" key="2">
    <source>
        <dbReference type="Proteomes" id="UP001527925"/>
    </source>
</evidence>
<dbReference type="Proteomes" id="UP001527925">
    <property type="component" value="Unassembled WGS sequence"/>
</dbReference>
<dbReference type="PANTHER" id="PTHR15615:SF120">
    <property type="entry name" value="CYCLIN N-TERMINAL DOMAIN-CONTAINING PROTEIN"/>
    <property type="match status" value="1"/>
</dbReference>
<keyword evidence="2" id="KW-1185">Reference proteome</keyword>
<reference evidence="1 2" key="1">
    <citation type="submission" date="2023-09" db="EMBL/GenBank/DDBJ databases">
        <title>Pangenome analysis of Batrachochytrium dendrobatidis and related Chytrids.</title>
        <authorList>
            <person name="Yacoub M.N."/>
            <person name="Stajich J.E."/>
            <person name="James T.Y."/>
        </authorList>
    </citation>
    <scope>NUCLEOTIDE SEQUENCE [LARGE SCALE GENOMIC DNA]</scope>
    <source>
        <strain evidence="1 2">JEL0888</strain>
    </source>
</reference>
<dbReference type="PANTHER" id="PTHR15615">
    <property type="match status" value="1"/>
</dbReference>
<dbReference type="InterPro" id="IPR013922">
    <property type="entry name" value="Cyclin_PHO80-like"/>
</dbReference>
<dbReference type="Gene3D" id="1.10.472.10">
    <property type="entry name" value="Cyclin-like"/>
    <property type="match status" value="1"/>
</dbReference>
<evidence type="ECO:0008006" key="3">
    <source>
        <dbReference type="Google" id="ProtNLM"/>
    </source>
</evidence>
<name>A0ABR4N5U7_9FUNG</name>
<protein>
    <recommendedName>
        <fullName evidence="3">Cyclin N-terminal domain-containing protein</fullName>
    </recommendedName>
</protein>
<dbReference type="EMBL" id="JADGIZ020000029">
    <property type="protein sequence ID" value="KAL2914849.1"/>
    <property type="molecule type" value="Genomic_DNA"/>
</dbReference>
<evidence type="ECO:0000313" key="1">
    <source>
        <dbReference type="EMBL" id="KAL2914849.1"/>
    </source>
</evidence>
<comment type="caution">
    <text evidence="1">The sequence shown here is derived from an EMBL/GenBank/DDBJ whole genome shotgun (WGS) entry which is preliminary data.</text>
</comment>